<feature type="region of interest" description="Disordered" evidence="1">
    <location>
        <begin position="510"/>
        <end position="533"/>
    </location>
</feature>
<gene>
    <name evidence="2" type="ordered locus">MexAM1_META2p0666</name>
</gene>
<reference evidence="2 3" key="1">
    <citation type="journal article" date="2009" name="PLoS ONE">
        <title>Methylobacterium genome sequences: a reference blueprint to investigate microbial metabolism of C1 compounds from natural and industrial sources.</title>
        <authorList>
            <person name="Vuilleumier S."/>
            <person name="Chistoserdova L."/>
            <person name="Lee M.-C."/>
            <person name="Bringel F."/>
            <person name="Lajus A."/>
            <person name="Zhou Y."/>
            <person name="Gourion B."/>
            <person name="Barbe V."/>
            <person name="Chang J."/>
            <person name="Cruveiller S."/>
            <person name="Dossat C."/>
            <person name="Gillett W."/>
            <person name="Gruffaz C."/>
            <person name="Haugen E."/>
            <person name="Hourcade E."/>
            <person name="Levy R."/>
            <person name="Mangenot S."/>
            <person name="Muller E."/>
            <person name="Nadalig T."/>
            <person name="Pagni M."/>
            <person name="Penny C."/>
            <person name="Peyraud R."/>
            <person name="Robinson D.G."/>
            <person name="Roche D."/>
            <person name="Rouy Z."/>
            <person name="Saenampechek C."/>
            <person name="Salvignol G."/>
            <person name="Vallenet D."/>
            <person name="Wu Z."/>
            <person name="Marx C.J."/>
            <person name="Vorholt J.A."/>
            <person name="Olson M.V."/>
            <person name="Kaul R."/>
            <person name="Weissenbach J."/>
            <person name="Medigue C."/>
            <person name="Lidstrom M.E."/>
        </authorList>
    </citation>
    <scope>NUCLEOTIDE SEQUENCE [LARGE SCALE GENOMIC DNA]</scope>
    <source>
        <strain evidence="3">ATCC 14718 / DSM 1338 / JCM 2805 / NCIMB 9133 / AM1</strain>
    </source>
</reference>
<protein>
    <submittedName>
        <fullName evidence="2">Uncharacterized protein</fullName>
    </submittedName>
</protein>
<dbReference type="Proteomes" id="UP000009081">
    <property type="component" value="Plasmid megaplasmid"/>
</dbReference>
<dbReference type="AlphaFoldDB" id="C5B4Y1"/>
<dbReference type="EMBL" id="CP001511">
    <property type="protein sequence ID" value="ACS43513.1"/>
    <property type="molecule type" value="Genomic_DNA"/>
</dbReference>
<name>C5B4Y1_METEA</name>
<accession>C5B4Y1</accession>
<organism evidence="2 3">
    <name type="scientific">Methylorubrum extorquens (strain ATCC 14718 / DSM 1338 / JCM 2805 / NCIMB 9133 / AM1)</name>
    <name type="common">Methylobacterium extorquens</name>
    <dbReference type="NCBI Taxonomy" id="272630"/>
    <lineage>
        <taxon>Bacteria</taxon>
        <taxon>Pseudomonadati</taxon>
        <taxon>Pseudomonadota</taxon>
        <taxon>Alphaproteobacteria</taxon>
        <taxon>Hyphomicrobiales</taxon>
        <taxon>Methylobacteriaceae</taxon>
        <taxon>Methylorubrum</taxon>
    </lineage>
</organism>
<sequence>MSGFACRERRESLVLGQRADGSMAHVSEVESGGRCACVCPGCGAPLVAKKGARIDHHFAHEGTADGMPCRTGPETALHKFAKEVLARRLHLELPPLTLEEGGDRWIGYGGGRYRFDGAVLEQRLGGIVPDVIVRRGDRDLLVEMAVTHPCGPEKIETIRSLDVAAIEIDLAGLPRDVSRADLEASILEAAPRRWIHNPHLADGRAELERRRALRQASARQRAQALAATYAKAMQELGAIRPSSKVLGEMTRDGFGTSIGIQVSGAGCFTVPPGDWQAELLSGMWDAYQARQTTTFTAERALARLRKQGWVRPQFARMSDQEVAGAKQEQVGFGSPLDAIRHWAAAVTFSGILMPWRPGWRVQGGYLLRASEARGRRLLPARRASEIKGLVGQILSCLPEAERDGFDLKAWAAAPLPGCGHSAAEATRFDDAKYEAFKATLTRLASDARYGSHLDHDHLGLPLEGLAARKQAAARAKSEAIRQERIAREEAATRARGEELLADARSELGSDADGWAATPRSELGGISPVDAARSSPAGARAAHGAVREEVRRVGVLAAGAAEAEEARRLLRVEARKLVPPAQFDLYLKSRRPELGGKSPLEFCVSPGFVPRCIAATLPSSRNRR</sequence>
<evidence type="ECO:0000313" key="2">
    <source>
        <dbReference type="EMBL" id="ACS43513.1"/>
    </source>
</evidence>
<dbReference type="KEGG" id="mea:Mex_2p0666"/>
<dbReference type="RefSeq" id="WP_012753963.1">
    <property type="nucleotide sequence ID" value="NC_012811.1"/>
</dbReference>
<evidence type="ECO:0000256" key="1">
    <source>
        <dbReference type="SAM" id="MobiDB-lite"/>
    </source>
</evidence>
<keyword evidence="2" id="KW-0614">Plasmid</keyword>
<keyword evidence="3" id="KW-1185">Reference proteome</keyword>
<evidence type="ECO:0000313" key="3">
    <source>
        <dbReference type="Proteomes" id="UP000009081"/>
    </source>
</evidence>
<geneLocation type="plasmid" evidence="2 3">
    <name>megaplasmid</name>
</geneLocation>
<proteinExistence type="predicted"/>
<dbReference type="HOGENOM" id="CLU_491668_0_0_5"/>